<feature type="transmembrane region" description="Helical" evidence="6">
    <location>
        <begin position="395"/>
        <end position="416"/>
    </location>
</feature>
<dbReference type="GO" id="GO:0022857">
    <property type="term" value="F:transmembrane transporter activity"/>
    <property type="evidence" value="ECO:0007669"/>
    <property type="project" value="TreeGrafter"/>
</dbReference>
<evidence type="ECO:0000313" key="10">
    <source>
        <dbReference type="Proteomes" id="UP000319486"/>
    </source>
</evidence>
<evidence type="ECO:0000259" key="7">
    <source>
        <dbReference type="Pfam" id="PF02687"/>
    </source>
</evidence>
<accession>A0A502CF37</accession>
<evidence type="ECO:0000256" key="3">
    <source>
        <dbReference type="ARBA" id="ARBA00022692"/>
    </source>
</evidence>
<comment type="caution">
    <text evidence="9">The sequence shown here is derived from an EMBL/GenBank/DDBJ whole genome shotgun (WGS) entry which is preliminary data.</text>
</comment>
<dbReference type="OrthoDB" id="8735006at2"/>
<evidence type="ECO:0000256" key="4">
    <source>
        <dbReference type="ARBA" id="ARBA00022989"/>
    </source>
</evidence>
<dbReference type="RefSeq" id="WP_140649459.1">
    <property type="nucleotide sequence ID" value="NZ_RCZO01000001.1"/>
</dbReference>
<gene>
    <name evidence="9" type="ORF">EAH88_04740</name>
</gene>
<feature type="transmembrane region" description="Helical" evidence="6">
    <location>
        <begin position="306"/>
        <end position="329"/>
    </location>
</feature>
<name>A0A502CF37_9GAMM</name>
<feature type="transmembrane region" description="Helical" evidence="6">
    <location>
        <begin position="349"/>
        <end position="375"/>
    </location>
</feature>
<sequence length="430" mass="47022">MLRYYLQLSIRSLVRHRVIAGMLIVAIGLGIGASMTMITVIHVMTKDPAPVISGSLFYPFVNASPPGWQGAGGESFTWADASNLLDAHRADRQAAMAGGRALISPPSGRSTPFYVSGHLVTAEFFGMFETPFVKGAGWTSQEDSDHDRVVVLNGELAKKLFGSANPVGEMLHLDNADYRIVGVLSNWHPQPLFYGGLSGDYAFGEGDQFFVPLQTALDQKMRIGGGMSCWGEDKDPHKGDQCGWLQFWVRLDSPKHRAEYLQFLNSYWSNQQQHGRMQRAANARLDPLMERLQHLNLVPDDVSRQLFLAQLFLIVCLLNAVGLLLAKFLQMAPQISIRRALGAKKRDILVQLMSEAALVGVLGGALGCALTAFGLNLIRGQPDRYAQLAHLDVGMLSLTIGLAIFSSLAAAVVPAWRACQIPPALELKLQ</sequence>
<keyword evidence="5 6" id="KW-0472">Membrane</keyword>
<feature type="transmembrane region" description="Helical" evidence="6">
    <location>
        <begin position="21"/>
        <end position="44"/>
    </location>
</feature>
<dbReference type="InterPro" id="IPR003838">
    <property type="entry name" value="ABC3_permease_C"/>
</dbReference>
<dbReference type="InterPro" id="IPR050250">
    <property type="entry name" value="Macrolide_Exporter_MacB"/>
</dbReference>
<reference evidence="9 10" key="1">
    <citation type="journal article" date="2019" name="Environ. Microbiol.">
        <title>Species interactions and distinct microbial communities in high Arctic permafrost affected cryosols are associated with the CH4 and CO2 gas fluxes.</title>
        <authorList>
            <person name="Altshuler I."/>
            <person name="Hamel J."/>
            <person name="Turney S."/>
            <person name="Magnuson E."/>
            <person name="Levesque R."/>
            <person name="Greer C."/>
            <person name="Whyte L.G."/>
        </authorList>
    </citation>
    <scope>NUCLEOTIDE SEQUENCE [LARGE SCALE GENOMIC DNA]</scope>
    <source>
        <strain evidence="9 10">S13Y</strain>
    </source>
</reference>
<dbReference type="PANTHER" id="PTHR30572:SF18">
    <property type="entry name" value="ABC-TYPE MACROLIDE FAMILY EXPORT SYSTEM PERMEASE COMPONENT 2"/>
    <property type="match status" value="1"/>
</dbReference>
<dbReference type="GO" id="GO:0005886">
    <property type="term" value="C:plasma membrane"/>
    <property type="evidence" value="ECO:0007669"/>
    <property type="project" value="UniProtKB-SubCell"/>
</dbReference>
<dbReference type="Proteomes" id="UP000319486">
    <property type="component" value="Unassembled WGS sequence"/>
</dbReference>
<evidence type="ECO:0000259" key="8">
    <source>
        <dbReference type="Pfam" id="PF12704"/>
    </source>
</evidence>
<keyword evidence="10" id="KW-1185">Reference proteome</keyword>
<keyword evidence="4 6" id="KW-1133">Transmembrane helix</keyword>
<comment type="subcellular location">
    <subcellularLocation>
        <location evidence="1">Cell membrane</location>
        <topology evidence="1">Multi-pass membrane protein</topology>
    </subcellularLocation>
</comment>
<evidence type="ECO:0000256" key="6">
    <source>
        <dbReference type="SAM" id="Phobius"/>
    </source>
</evidence>
<keyword evidence="2" id="KW-1003">Cell membrane</keyword>
<dbReference type="Pfam" id="PF02687">
    <property type="entry name" value="FtsX"/>
    <property type="match status" value="1"/>
</dbReference>
<proteinExistence type="predicted"/>
<dbReference type="PANTHER" id="PTHR30572">
    <property type="entry name" value="MEMBRANE COMPONENT OF TRANSPORTER-RELATED"/>
    <property type="match status" value="1"/>
</dbReference>
<evidence type="ECO:0000313" key="9">
    <source>
        <dbReference type="EMBL" id="TPG11797.1"/>
    </source>
</evidence>
<keyword evidence="3 6" id="KW-0812">Transmembrane</keyword>
<protein>
    <submittedName>
        <fullName evidence="9">FtsX-like permease family protein</fullName>
    </submittedName>
</protein>
<feature type="domain" description="MacB-like periplasmic core" evidence="8">
    <location>
        <begin position="23"/>
        <end position="256"/>
    </location>
</feature>
<evidence type="ECO:0000256" key="2">
    <source>
        <dbReference type="ARBA" id="ARBA00022475"/>
    </source>
</evidence>
<organism evidence="9 10">
    <name type="scientific">Rhodanobacter glycinis</name>
    <dbReference type="NCBI Taxonomy" id="582702"/>
    <lineage>
        <taxon>Bacteria</taxon>
        <taxon>Pseudomonadati</taxon>
        <taxon>Pseudomonadota</taxon>
        <taxon>Gammaproteobacteria</taxon>
        <taxon>Lysobacterales</taxon>
        <taxon>Rhodanobacteraceae</taxon>
        <taxon>Rhodanobacter</taxon>
    </lineage>
</organism>
<dbReference type="Pfam" id="PF12704">
    <property type="entry name" value="MacB_PCD"/>
    <property type="match status" value="1"/>
</dbReference>
<dbReference type="EMBL" id="RCZO01000001">
    <property type="protein sequence ID" value="TPG11797.1"/>
    <property type="molecule type" value="Genomic_DNA"/>
</dbReference>
<feature type="domain" description="ABC3 transporter permease C-terminal" evidence="7">
    <location>
        <begin position="307"/>
        <end position="423"/>
    </location>
</feature>
<dbReference type="InterPro" id="IPR025857">
    <property type="entry name" value="MacB_PCD"/>
</dbReference>
<dbReference type="AlphaFoldDB" id="A0A502CF37"/>
<evidence type="ECO:0000256" key="5">
    <source>
        <dbReference type="ARBA" id="ARBA00023136"/>
    </source>
</evidence>
<evidence type="ECO:0000256" key="1">
    <source>
        <dbReference type="ARBA" id="ARBA00004651"/>
    </source>
</evidence>